<dbReference type="NCBIfam" id="NF041315">
    <property type="entry name" value="malate_syn_AceB_Halo"/>
    <property type="match status" value="1"/>
</dbReference>
<dbReference type="PANTHER" id="PTHR32308">
    <property type="entry name" value="LYASE BETA SUBUNIT, PUTATIVE (AFU_ORTHOLOGUE AFUA_4G13030)-RELATED"/>
    <property type="match status" value="1"/>
</dbReference>
<gene>
    <name evidence="5" type="ORF">GRX66_08170</name>
</gene>
<dbReference type="EMBL" id="WUUU01000050">
    <property type="protein sequence ID" value="MXR20583.1"/>
    <property type="molecule type" value="Genomic_DNA"/>
</dbReference>
<proteinExistence type="predicted"/>
<reference evidence="5 6" key="1">
    <citation type="submission" date="2019-12" db="EMBL/GenBank/DDBJ databases">
        <title>Isolation and characterization of three novel carbon monoxide-oxidizing members of Halobacteria from salione crusts and soils.</title>
        <authorList>
            <person name="Myers M.R."/>
            <person name="King G.M."/>
        </authorList>
    </citation>
    <scope>NUCLEOTIDE SEQUENCE [LARGE SCALE GENOMIC DNA]</scope>
    <source>
        <strain evidence="5 6">PCN9</strain>
    </source>
</reference>
<dbReference type="GO" id="GO:0003824">
    <property type="term" value="F:catalytic activity"/>
    <property type="evidence" value="ECO:0007669"/>
    <property type="project" value="InterPro"/>
</dbReference>
<organism evidence="5 6">
    <name type="scientific">Halobacterium bonnevillei</name>
    <dbReference type="NCBI Taxonomy" id="2692200"/>
    <lineage>
        <taxon>Archaea</taxon>
        <taxon>Methanobacteriati</taxon>
        <taxon>Methanobacteriota</taxon>
        <taxon>Stenosarchaea group</taxon>
        <taxon>Halobacteria</taxon>
        <taxon>Halobacteriales</taxon>
        <taxon>Halobacteriaceae</taxon>
        <taxon>Halobacterium</taxon>
    </lineage>
</organism>
<dbReference type="OrthoDB" id="191256at2157"/>
<dbReference type="Pfam" id="PF25918">
    <property type="entry name" value="MSH_C"/>
    <property type="match status" value="1"/>
</dbReference>
<evidence type="ECO:0000256" key="1">
    <source>
        <dbReference type="ARBA" id="ARBA00001946"/>
    </source>
</evidence>
<dbReference type="GO" id="GO:0006107">
    <property type="term" value="P:oxaloacetate metabolic process"/>
    <property type="evidence" value="ECO:0007669"/>
    <property type="project" value="TreeGrafter"/>
</dbReference>
<accession>A0A6B0SM42</accession>
<dbReference type="InterPro" id="IPR040442">
    <property type="entry name" value="Pyrv_kinase-like_dom_sf"/>
</dbReference>
<dbReference type="Gene3D" id="1.20.58.1560">
    <property type="match status" value="1"/>
</dbReference>
<dbReference type="Gene3D" id="3.20.20.60">
    <property type="entry name" value="Phosphoenolpyruvate-binding domains"/>
    <property type="match status" value="1"/>
</dbReference>
<protein>
    <submittedName>
        <fullName evidence="5">Malate synthase</fullName>
    </submittedName>
</protein>
<dbReference type="InterPro" id="IPR053484">
    <property type="entry name" value="MS"/>
</dbReference>
<comment type="cofactor">
    <cofactor evidence="1">
        <name>Mg(2+)</name>
        <dbReference type="ChEBI" id="CHEBI:18420"/>
    </cofactor>
</comment>
<dbReference type="PANTHER" id="PTHR32308:SF10">
    <property type="entry name" value="CITRATE LYASE SUBUNIT BETA"/>
    <property type="match status" value="1"/>
</dbReference>
<dbReference type="AlphaFoldDB" id="A0A6B0SM42"/>
<keyword evidence="2" id="KW-0479">Metal-binding</keyword>
<dbReference type="Proteomes" id="UP000471521">
    <property type="component" value="Unassembled WGS sequence"/>
</dbReference>
<evidence type="ECO:0000259" key="4">
    <source>
        <dbReference type="Pfam" id="PF25918"/>
    </source>
</evidence>
<dbReference type="SUPFAM" id="SSF51621">
    <property type="entry name" value="Phosphoenolpyruvate/pyruvate domain"/>
    <property type="match status" value="1"/>
</dbReference>
<keyword evidence="6" id="KW-1185">Reference proteome</keyword>
<dbReference type="InterPro" id="IPR059088">
    <property type="entry name" value="MSH_C"/>
</dbReference>
<dbReference type="RefSeq" id="WP_159526122.1">
    <property type="nucleotide sequence ID" value="NZ_WUUU01000050.1"/>
</dbReference>
<evidence type="ECO:0000313" key="5">
    <source>
        <dbReference type="EMBL" id="MXR20583.1"/>
    </source>
</evidence>
<dbReference type="GO" id="GO:0000287">
    <property type="term" value="F:magnesium ion binding"/>
    <property type="evidence" value="ECO:0007669"/>
    <property type="project" value="TreeGrafter"/>
</dbReference>
<name>A0A6B0SM42_9EURY</name>
<evidence type="ECO:0000256" key="2">
    <source>
        <dbReference type="ARBA" id="ARBA00022723"/>
    </source>
</evidence>
<dbReference type="InterPro" id="IPR015813">
    <property type="entry name" value="Pyrv/PenolPyrv_kinase-like_dom"/>
</dbReference>
<sequence length="442" mass="49105">MTESATTADPTARHYDREFVRTFFTSPTAVEGEDDSAKMLRSAAQLRGMRAPDVWVPDNEDATAPSMRAEGVRNIVDVVREHGAAVPGEIHPRVVWHRDDPQTRYRGFQQILEITDPENGAVEHIDGFVIPEVGGVDDWKKADEFLTIAEREHGLDPESLSMSVIVESGEAELAMGDLREEMGKPANNLQRLFLLVDGEVDYTKDMRAMTPTGELPPWPELRHNTSRGASAAGLVAVDGPYDDIRDVEGYRERMRENRAKGMTGIWSLTPTQVEVANTAPLPPESGRWLLEVDGREIELDAEEGRHVYRGDGLGLEETGTGQYVLRAGGDEQTLDADELREELLDRAAYVPSMDDIVDSMEAFEDAKDAGKGAIAMTREATLEIDGVAVEHSTDRMWDEATYQAAKTPITLFQDVYEHRPDQHDDLEQRYGADVVERATNVG</sequence>
<comment type="caution">
    <text evidence="5">The sequence shown here is derived from an EMBL/GenBank/DDBJ whole genome shotgun (WGS) entry which is preliminary data.</text>
</comment>
<evidence type="ECO:0000313" key="6">
    <source>
        <dbReference type="Proteomes" id="UP000471521"/>
    </source>
</evidence>
<evidence type="ECO:0000256" key="3">
    <source>
        <dbReference type="ARBA" id="ARBA00022842"/>
    </source>
</evidence>
<keyword evidence="3" id="KW-0460">Magnesium</keyword>
<feature type="domain" description="Malate synthase H C-terminal" evidence="4">
    <location>
        <begin position="288"/>
        <end position="403"/>
    </location>
</feature>